<dbReference type="KEGG" id="satk:SA2016_2626"/>
<proteinExistence type="predicted"/>
<keyword evidence="2" id="KW-0812">Transmembrane</keyword>
<dbReference type="AlphaFoldDB" id="A0A127A6L3"/>
<sequence>MLVAVVLLEAAVLVGFAVFYAVELLAGNAETSPGGAAFTLVLLAAFGAWLAAAGVFLWRGRRWPRSAALVAQLFALVIGVPTLTGGVVVLGIAIVVPALVALFLLFEKRVLAVTQGSARGRNHDGAAPERPDAGGQDAGGAS</sequence>
<evidence type="ECO:0000313" key="4">
    <source>
        <dbReference type="Proteomes" id="UP000070134"/>
    </source>
</evidence>
<feature type="transmembrane region" description="Helical" evidence="2">
    <location>
        <begin position="87"/>
        <end position="106"/>
    </location>
</feature>
<gene>
    <name evidence="3" type="ORF">SA2016_2626</name>
</gene>
<evidence type="ECO:0000256" key="2">
    <source>
        <dbReference type="SAM" id="Phobius"/>
    </source>
</evidence>
<feature type="compositionally biased region" description="Basic and acidic residues" evidence="1">
    <location>
        <begin position="121"/>
        <end position="132"/>
    </location>
</feature>
<feature type="region of interest" description="Disordered" evidence="1">
    <location>
        <begin position="119"/>
        <end position="142"/>
    </location>
</feature>
<reference evidence="3 4" key="1">
    <citation type="submission" date="2016-02" db="EMBL/GenBank/DDBJ databases">
        <title>Complete genome of Sinomonas atrocyanea KCTC 3377.</title>
        <authorList>
            <person name="Kim K.M."/>
        </authorList>
    </citation>
    <scope>NUCLEOTIDE SEQUENCE [LARGE SCALE GENOMIC DNA]</scope>
    <source>
        <strain evidence="3 4">KCTC 3377</strain>
    </source>
</reference>
<keyword evidence="2" id="KW-1133">Transmembrane helix</keyword>
<dbReference type="EMBL" id="CP014518">
    <property type="protein sequence ID" value="AMM33292.1"/>
    <property type="molecule type" value="Genomic_DNA"/>
</dbReference>
<keyword evidence="2" id="KW-0472">Membrane</keyword>
<accession>A0A127A6L3</accession>
<organism evidence="3 4">
    <name type="scientific">Sinomonas atrocyanea</name>
    <dbReference type="NCBI Taxonomy" id="37927"/>
    <lineage>
        <taxon>Bacteria</taxon>
        <taxon>Bacillati</taxon>
        <taxon>Actinomycetota</taxon>
        <taxon>Actinomycetes</taxon>
        <taxon>Micrococcales</taxon>
        <taxon>Micrococcaceae</taxon>
        <taxon>Sinomonas</taxon>
    </lineage>
</organism>
<protein>
    <submittedName>
        <fullName evidence="3">Uncharacterized protein</fullName>
    </submittedName>
</protein>
<feature type="transmembrane region" description="Helical" evidence="2">
    <location>
        <begin position="65"/>
        <end position="81"/>
    </location>
</feature>
<dbReference type="Proteomes" id="UP000070134">
    <property type="component" value="Chromosome"/>
</dbReference>
<keyword evidence="4" id="KW-1185">Reference proteome</keyword>
<name>A0A127A6L3_9MICC</name>
<feature type="transmembrane region" description="Helical" evidence="2">
    <location>
        <begin position="37"/>
        <end position="58"/>
    </location>
</feature>
<evidence type="ECO:0000256" key="1">
    <source>
        <dbReference type="SAM" id="MobiDB-lite"/>
    </source>
</evidence>
<evidence type="ECO:0000313" key="3">
    <source>
        <dbReference type="EMBL" id="AMM33292.1"/>
    </source>
</evidence>